<dbReference type="Proteomes" id="UP000518300">
    <property type="component" value="Unassembled WGS sequence"/>
</dbReference>
<gene>
    <name evidence="1" type="ORF">HG543_25240</name>
</gene>
<reference evidence="1 2" key="1">
    <citation type="submission" date="2020-04" db="EMBL/GenBank/DDBJ databases">
        <title>Draft genome of Pyxidicoccus fallax type strain.</title>
        <authorList>
            <person name="Whitworth D.E."/>
        </authorList>
    </citation>
    <scope>NUCLEOTIDE SEQUENCE [LARGE SCALE GENOMIC DNA]</scope>
    <source>
        <strain evidence="1 2">DSM 14698</strain>
    </source>
</reference>
<dbReference type="Pfam" id="PF06291">
    <property type="entry name" value="Lambda_Bor"/>
    <property type="match status" value="1"/>
</dbReference>
<evidence type="ECO:0008006" key="3">
    <source>
        <dbReference type="Google" id="ProtNLM"/>
    </source>
</evidence>
<name>A0A848LKA2_9BACT</name>
<comment type="caution">
    <text evidence="1">The sequence shown here is derived from an EMBL/GenBank/DDBJ whole genome shotgun (WGS) entry which is preliminary data.</text>
</comment>
<dbReference type="EMBL" id="JABBJJ010000125">
    <property type="protein sequence ID" value="NMO18138.1"/>
    <property type="molecule type" value="Genomic_DNA"/>
</dbReference>
<evidence type="ECO:0000313" key="1">
    <source>
        <dbReference type="EMBL" id="NMO18138.1"/>
    </source>
</evidence>
<dbReference type="PROSITE" id="PS51257">
    <property type="entry name" value="PROKAR_LIPOPROTEIN"/>
    <property type="match status" value="1"/>
</dbReference>
<sequence>MRTSHTALPLLLLAMSGCYRYRFEQRPEPSGAQLVTHEERVPTYLNGFIGTGRVDTSRYCDQPVRTELQVTATDVLLSIVSLLIYTPHTLRVTCEQPGGSEAR</sequence>
<accession>A0A848LKA2</accession>
<organism evidence="1 2">
    <name type="scientific">Pyxidicoccus fallax</name>
    <dbReference type="NCBI Taxonomy" id="394095"/>
    <lineage>
        <taxon>Bacteria</taxon>
        <taxon>Pseudomonadati</taxon>
        <taxon>Myxococcota</taxon>
        <taxon>Myxococcia</taxon>
        <taxon>Myxococcales</taxon>
        <taxon>Cystobacterineae</taxon>
        <taxon>Myxococcaceae</taxon>
        <taxon>Pyxidicoccus</taxon>
    </lineage>
</organism>
<dbReference type="RefSeq" id="WP_169347412.1">
    <property type="nucleotide sequence ID" value="NZ_JABBJJ010000125.1"/>
</dbReference>
<protein>
    <recommendedName>
        <fullName evidence="3">Lipoprotein</fullName>
    </recommendedName>
</protein>
<proteinExistence type="predicted"/>
<dbReference type="AlphaFoldDB" id="A0A848LKA2"/>
<evidence type="ECO:0000313" key="2">
    <source>
        <dbReference type="Proteomes" id="UP000518300"/>
    </source>
</evidence>
<dbReference type="InterPro" id="IPR010438">
    <property type="entry name" value="Lambda_Bor"/>
</dbReference>
<keyword evidence="2" id="KW-1185">Reference proteome</keyword>